<dbReference type="Proteomes" id="UP000203229">
    <property type="component" value="Chromosome"/>
</dbReference>
<proteinExistence type="predicted"/>
<sequence>METQKIKIRRYLRNVLKRVDERLDEDKMLDQKGELVWDYCSVCIQSLPNNNIAILNHFENHKEELREILEDF</sequence>
<dbReference type="EMBL" id="CP022535">
    <property type="protein sequence ID" value="ASP28231.1"/>
    <property type="molecule type" value="Genomic_DNA"/>
</dbReference>
<gene>
    <name evidence="1" type="ORF">SCORR_v1c04590</name>
</gene>
<evidence type="ECO:0000313" key="2">
    <source>
        <dbReference type="Proteomes" id="UP000203229"/>
    </source>
</evidence>
<reference evidence="1 2" key="1">
    <citation type="submission" date="2017-07" db="EMBL/GenBank/DDBJ databases">
        <title>Complete genome sequence of Spiroplasma corruscae EC-1 (DSM 19793).</title>
        <authorList>
            <person name="Tsai Y.-M."/>
            <person name="Lo W.-S."/>
            <person name="Kuo C.-H."/>
        </authorList>
    </citation>
    <scope>NUCLEOTIDE SEQUENCE [LARGE SCALE GENOMIC DNA]</scope>
    <source>
        <strain evidence="1 2">EC-1</strain>
    </source>
</reference>
<organism evidence="1 2">
    <name type="scientific">Spiroplasma corruscae</name>
    <dbReference type="NCBI Taxonomy" id="216934"/>
    <lineage>
        <taxon>Bacteria</taxon>
        <taxon>Bacillati</taxon>
        <taxon>Mycoplasmatota</taxon>
        <taxon>Mollicutes</taxon>
        <taxon>Entomoplasmatales</taxon>
        <taxon>Spiroplasmataceae</taxon>
        <taxon>Spiroplasma</taxon>
    </lineage>
</organism>
<dbReference type="KEGG" id="scou:SCORR_v1c04590"/>
<dbReference type="AlphaFoldDB" id="A0A222EPB1"/>
<evidence type="ECO:0000313" key="1">
    <source>
        <dbReference type="EMBL" id="ASP28231.1"/>
    </source>
</evidence>
<keyword evidence="2" id="KW-1185">Reference proteome</keyword>
<name>A0A222EPB1_9MOLU</name>
<accession>A0A222EPB1</accession>
<protein>
    <submittedName>
        <fullName evidence="1">Uncharacterized protein</fullName>
    </submittedName>
</protein>
<dbReference type="RefSeq" id="WP_094048772.1">
    <property type="nucleotide sequence ID" value="NZ_CP022535.1"/>
</dbReference>